<proteinExistence type="inferred from homology"/>
<dbReference type="GO" id="GO:0003723">
    <property type="term" value="F:RNA binding"/>
    <property type="evidence" value="ECO:0007669"/>
    <property type="project" value="TreeGrafter"/>
</dbReference>
<evidence type="ECO:0000256" key="9">
    <source>
        <dbReference type="ARBA" id="ARBA00023118"/>
    </source>
</evidence>
<dbReference type="SUPFAM" id="SSF52540">
    <property type="entry name" value="P-loop containing nucleoside triphosphate hydrolases"/>
    <property type="match status" value="1"/>
</dbReference>
<comment type="similarity">
    <text evidence="2">In the central section; belongs to the CRISPR-associated helicase Cas3 family.</text>
</comment>
<evidence type="ECO:0000256" key="6">
    <source>
        <dbReference type="ARBA" id="ARBA00022801"/>
    </source>
</evidence>
<comment type="similarity">
    <text evidence="1">In the N-terminal section; belongs to the CRISPR-associated nuclease Cas3-HD family.</text>
</comment>
<dbReference type="Pfam" id="PF18395">
    <property type="entry name" value="Cas3_C"/>
    <property type="match status" value="1"/>
</dbReference>
<dbReference type="NCBIfam" id="TIGR01596">
    <property type="entry name" value="cas3_HD"/>
    <property type="match status" value="1"/>
</dbReference>
<evidence type="ECO:0000256" key="5">
    <source>
        <dbReference type="ARBA" id="ARBA00022741"/>
    </source>
</evidence>
<dbReference type="PANTHER" id="PTHR47963">
    <property type="entry name" value="DEAD-BOX ATP-DEPENDENT RNA HELICASE 47, MITOCHONDRIAL"/>
    <property type="match status" value="1"/>
</dbReference>
<name>A0A919AJ58_9ACTN</name>
<evidence type="ECO:0000259" key="10">
    <source>
        <dbReference type="PROSITE" id="PS51643"/>
    </source>
</evidence>
<dbReference type="InterPro" id="IPR006474">
    <property type="entry name" value="Helicase_Cas3_CRISPR-ass_core"/>
</dbReference>
<dbReference type="InterPro" id="IPR027417">
    <property type="entry name" value="P-loop_NTPase"/>
</dbReference>
<evidence type="ECO:0000256" key="1">
    <source>
        <dbReference type="ARBA" id="ARBA00006847"/>
    </source>
</evidence>
<dbReference type="GO" id="GO:0005524">
    <property type="term" value="F:ATP binding"/>
    <property type="evidence" value="ECO:0007669"/>
    <property type="project" value="UniProtKB-KW"/>
</dbReference>
<evidence type="ECO:0000256" key="7">
    <source>
        <dbReference type="ARBA" id="ARBA00022806"/>
    </source>
</evidence>
<keyword evidence="4" id="KW-0479">Metal-binding</keyword>
<dbReference type="GO" id="GO:0003724">
    <property type="term" value="F:RNA helicase activity"/>
    <property type="evidence" value="ECO:0007669"/>
    <property type="project" value="TreeGrafter"/>
</dbReference>
<dbReference type="EMBL" id="BNBC01000061">
    <property type="protein sequence ID" value="GHF11935.1"/>
    <property type="molecule type" value="Genomic_DNA"/>
</dbReference>
<gene>
    <name evidence="11" type="ORF">GCM10014715_79580</name>
</gene>
<feature type="domain" description="HD Cas3-type" evidence="10">
    <location>
        <begin position="42"/>
        <end position="250"/>
    </location>
</feature>
<protein>
    <submittedName>
        <fullName evidence="11">CRISPR-associated helicase/endonuclease Cas3</fullName>
    </submittedName>
</protein>
<dbReference type="PANTHER" id="PTHR47963:SF9">
    <property type="entry name" value="CRISPR-ASSOCIATED ENDONUCLEASE_HELICASE CAS3"/>
    <property type="match status" value="1"/>
</dbReference>
<keyword evidence="3" id="KW-0540">Nuclease</keyword>
<sequence>MASRFIYILYVSGMTGEGGARLGLHARLGGPALSVWAKHERDSDGWLPLWRHMEDSAAVAGRLWDEWLPLSVRRLIAGELPGGEVDARRLVVWLAGVHDIGKATPAFACQVEQLAQVMRGHGLQMRSRQAMGADRGHAPHGLAGQVLLGEWLQERHGWTVKQAGQFTVAVGGHHGVPPEHGQIQALDGHPHLLRTHGPSRTLWKRVQEELLDACADEFGVRECLAAWRAVKLPQPVQVLLSALVIVSDWIASNPDLFPYFPEDVPRTGPERIAAAWRGLDLPGPWRAKEPVGDVQELFASRFDLPPGAKVRPVQEAAVDLARGMDAPGLMVIEAPMGEGKTEAALAAVEVLAARFGAGGVFFALPTMATGNAMFPRLLNWLDRLPAPEGTRYSVLLAHSKAALNDDFVDLMGKGQRIAAVDVDGFEEREWRPTSPTRSAAAELVAHAWLRGRKKAMLSSFVAGTIDQLLFAGLKSRHLAMRHLAIAGKVVVIDEAHAYDTYMSVYLDRVLSWLGAYRVPVVVLSATLPAGRRRELAQAYAGKATSETAASFDAVAQAGDYPLLTAVTPGGAPVMRRPAASARGTDVELERLDDDVDLLADRLEKELANGGCALVVRNTVRRVLEAAAALRERFGEANVTVAHSCFIDVDRAAKDAGLLDRFGRPGKADRPQAAHIVVASQVAEQSLDVDFDLLVTDLAPVDLLLQRMGRLHRHLRGGEEQTDRPQRLRQARCLVTGVDWSAPVPAPVRGSLAVYGAYALLRSAAVLLPHLDGGRERPVRLPADISPLVQRAYADEPDGPAGWAEALEAARARHEEHRADQAERAATFRLDAAARPGRPLFGWVAAGAGDADDTRQGRAQVRDSRESLEVVVVQRRADGSLATVPWLAPDRKGRPRAGLALPTDQVPTARAARTAASCGLRLPIQFSYADVMDRAIDELEELHIPAWQVKASHWLAGQLILPLDEDCQTHLAGFQLRYSPSDGLEVTRA</sequence>
<evidence type="ECO:0000256" key="3">
    <source>
        <dbReference type="ARBA" id="ARBA00022722"/>
    </source>
</evidence>
<dbReference type="InterPro" id="IPR006483">
    <property type="entry name" value="CRISPR-assoc_Cas3_HD"/>
</dbReference>
<dbReference type="InterPro" id="IPR050547">
    <property type="entry name" value="DEAD_box_RNA_helicases"/>
</dbReference>
<dbReference type="PROSITE" id="PS51643">
    <property type="entry name" value="HD_CAS3"/>
    <property type="match status" value="1"/>
</dbReference>
<dbReference type="SMART" id="SM00487">
    <property type="entry name" value="DEXDc"/>
    <property type="match status" value="1"/>
</dbReference>
<evidence type="ECO:0000313" key="12">
    <source>
        <dbReference type="Proteomes" id="UP000641386"/>
    </source>
</evidence>
<dbReference type="Gene3D" id="3.40.50.300">
    <property type="entry name" value="P-loop containing nucleotide triphosphate hydrolases"/>
    <property type="match status" value="2"/>
</dbReference>
<dbReference type="InterPro" id="IPR054712">
    <property type="entry name" value="Cas3-like_dom"/>
</dbReference>
<dbReference type="Pfam" id="PF18019">
    <property type="entry name" value="Cas3_HD"/>
    <property type="match status" value="1"/>
</dbReference>
<comment type="caution">
    <text evidence="11">The sequence shown here is derived from an EMBL/GenBank/DDBJ whole genome shotgun (WGS) entry which is preliminary data.</text>
</comment>
<dbReference type="GO" id="GO:0051607">
    <property type="term" value="P:defense response to virus"/>
    <property type="evidence" value="ECO:0007669"/>
    <property type="project" value="UniProtKB-KW"/>
</dbReference>
<dbReference type="GO" id="GO:0004518">
    <property type="term" value="F:nuclease activity"/>
    <property type="evidence" value="ECO:0007669"/>
    <property type="project" value="UniProtKB-KW"/>
</dbReference>
<dbReference type="Pfam" id="PF22590">
    <property type="entry name" value="Cas3-like_C_2"/>
    <property type="match status" value="1"/>
</dbReference>
<keyword evidence="6" id="KW-0378">Hydrolase</keyword>
<keyword evidence="9" id="KW-0051">Antiviral defense</keyword>
<dbReference type="GO" id="GO:0046872">
    <property type="term" value="F:metal ion binding"/>
    <property type="evidence" value="ECO:0007669"/>
    <property type="project" value="UniProtKB-KW"/>
</dbReference>
<keyword evidence="5" id="KW-0547">Nucleotide-binding</keyword>
<organism evidence="11 12">
    <name type="scientific">Streptomyces spiralis</name>
    <dbReference type="NCBI Taxonomy" id="66376"/>
    <lineage>
        <taxon>Bacteria</taxon>
        <taxon>Bacillati</taxon>
        <taxon>Actinomycetota</taxon>
        <taxon>Actinomycetes</taxon>
        <taxon>Kitasatosporales</taxon>
        <taxon>Streptomycetaceae</taxon>
        <taxon>Streptomyces</taxon>
    </lineage>
</organism>
<dbReference type="InterPro" id="IPR038257">
    <property type="entry name" value="CRISPR-assoc_Cas3_HD_sf"/>
</dbReference>
<evidence type="ECO:0000313" key="11">
    <source>
        <dbReference type="EMBL" id="GHF11935.1"/>
    </source>
</evidence>
<dbReference type="GO" id="GO:0016787">
    <property type="term" value="F:hydrolase activity"/>
    <property type="evidence" value="ECO:0007669"/>
    <property type="project" value="UniProtKB-KW"/>
</dbReference>
<evidence type="ECO:0000256" key="2">
    <source>
        <dbReference type="ARBA" id="ARBA00009046"/>
    </source>
</evidence>
<dbReference type="CDD" id="cd09641">
    <property type="entry name" value="Cas3''_I"/>
    <property type="match status" value="1"/>
</dbReference>
<dbReference type="AlphaFoldDB" id="A0A919AJ58"/>
<dbReference type="InterPro" id="IPR014001">
    <property type="entry name" value="Helicase_ATP-bd"/>
</dbReference>
<dbReference type="Proteomes" id="UP000641386">
    <property type="component" value="Unassembled WGS sequence"/>
</dbReference>
<evidence type="ECO:0000256" key="8">
    <source>
        <dbReference type="ARBA" id="ARBA00022840"/>
    </source>
</evidence>
<dbReference type="CDD" id="cd17930">
    <property type="entry name" value="DEXHc_cas3"/>
    <property type="match status" value="1"/>
</dbReference>
<reference evidence="11" key="1">
    <citation type="journal article" date="2014" name="Int. J. Syst. Evol. Microbiol.">
        <title>Complete genome sequence of Corynebacterium casei LMG S-19264T (=DSM 44701T), isolated from a smear-ripened cheese.</title>
        <authorList>
            <consortium name="US DOE Joint Genome Institute (JGI-PGF)"/>
            <person name="Walter F."/>
            <person name="Albersmeier A."/>
            <person name="Kalinowski J."/>
            <person name="Ruckert C."/>
        </authorList>
    </citation>
    <scope>NUCLEOTIDE SEQUENCE</scope>
    <source>
        <strain evidence="11">JCM 3302</strain>
    </source>
</reference>
<dbReference type="Gene3D" id="1.10.3210.30">
    <property type="match status" value="1"/>
</dbReference>
<keyword evidence="12" id="KW-1185">Reference proteome</keyword>
<dbReference type="NCBIfam" id="TIGR01587">
    <property type="entry name" value="cas3_core"/>
    <property type="match status" value="1"/>
</dbReference>
<accession>A0A919AJ58</accession>
<dbReference type="InterPro" id="IPR041372">
    <property type="entry name" value="Cas3_C"/>
</dbReference>
<keyword evidence="8" id="KW-0067">ATP-binding</keyword>
<evidence type="ECO:0000256" key="4">
    <source>
        <dbReference type="ARBA" id="ARBA00022723"/>
    </source>
</evidence>
<reference evidence="11" key="2">
    <citation type="submission" date="2020-09" db="EMBL/GenBank/DDBJ databases">
        <authorList>
            <person name="Sun Q."/>
            <person name="Ohkuma M."/>
        </authorList>
    </citation>
    <scope>NUCLEOTIDE SEQUENCE</scope>
    <source>
        <strain evidence="11">JCM 3302</strain>
    </source>
</reference>
<keyword evidence="7" id="KW-0347">Helicase</keyword>